<dbReference type="GO" id="GO:0004523">
    <property type="term" value="F:RNA-DNA hybrid ribonuclease activity"/>
    <property type="evidence" value="ECO:0007669"/>
    <property type="project" value="UniProtKB-EC"/>
</dbReference>
<feature type="region of interest" description="Disordered" evidence="12">
    <location>
        <begin position="330"/>
        <end position="415"/>
    </location>
</feature>
<feature type="region of interest" description="Disordered" evidence="12">
    <location>
        <begin position="53"/>
        <end position="94"/>
    </location>
</feature>
<feature type="compositionally biased region" description="Polar residues" evidence="12">
    <location>
        <begin position="60"/>
        <end position="72"/>
    </location>
</feature>
<dbReference type="InterPro" id="IPR050092">
    <property type="entry name" value="RNase_H"/>
</dbReference>
<dbReference type="InterPro" id="IPR011320">
    <property type="entry name" value="RNase_H1_N"/>
</dbReference>
<evidence type="ECO:0000313" key="14">
    <source>
        <dbReference type="EMBL" id="ESK96245.1"/>
    </source>
</evidence>
<evidence type="ECO:0000256" key="5">
    <source>
        <dbReference type="ARBA" id="ARBA00012180"/>
    </source>
</evidence>
<dbReference type="STRING" id="1381753.V2XUN9"/>
<dbReference type="GO" id="GO:0043137">
    <property type="term" value="P:DNA replication, removal of RNA primer"/>
    <property type="evidence" value="ECO:0007669"/>
    <property type="project" value="TreeGrafter"/>
</dbReference>
<feature type="compositionally biased region" description="Acidic residues" evidence="12">
    <location>
        <begin position="294"/>
        <end position="303"/>
    </location>
</feature>
<evidence type="ECO:0000256" key="8">
    <source>
        <dbReference type="ARBA" id="ARBA00022723"/>
    </source>
</evidence>
<feature type="compositionally biased region" description="Basic and acidic residues" evidence="12">
    <location>
        <begin position="392"/>
        <end position="401"/>
    </location>
</feature>
<evidence type="ECO:0000256" key="6">
    <source>
        <dbReference type="ARBA" id="ARBA00017721"/>
    </source>
</evidence>
<evidence type="ECO:0000256" key="3">
    <source>
        <dbReference type="ARBA" id="ARBA00004065"/>
    </source>
</evidence>
<dbReference type="HOGENOM" id="CLU_030894_0_3_1"/>
<keyword evidence="11" id="KW-0460">Magnesium</keyword>
<comment type="similarity">
    <text evidence="4">Belongs to the RNase H family.</text>
</comment>
<dbReference type="PANTHER" id="PTHR10642:SF26">
    <property type="entry name" value="RIBONUCLEASE H1"/>
    <property type="match status" value="1"/>
</dbReference>
<evidence type="ECO:0000259" key="13">
    <source>
        <dbReference type="PROSITE" id="PS50879"/>
    </source>
</evidence>
<feature type="region of interest" description="Disordered" evidence="12">
    <location>
        <begin position="283"/>
        <end position="308"/>
    </location>
</feature>
<dbReference type="Pfam" id="PF00075">
    <property type="entry name" value="RNase_H"/>
    <property type="match status" value="1"/>
</dbReference>
<dbReference type="InterPro" id="IPR012337">
    <property type="entry name" value="RNaseH-like_sf"/>
</dbReference>
<evidence type="ECO:0000313" key="15">
    <source>
        <dbReference type="Proteomes" id="UP000017559"/>
    </source>
</evidence>
<comment type="cofactor">
    <cofactor evidence="2">
        <name>Mg(2+)</name>
        <dbReference type="ChEBI" id="CHEBI:18420"/>
    </cofactor>
</comment>
<evidence type="ECO:0000256" key="11">
    <source>
        <dbReference type="ARBA" id="ARBA00022842"/>
    </source>
</evidence>
<dbReference type="GO" id="GO:0003676">
    <property type="term" value="F:nucleic acid binding"/>
    <property type="evidence" value="ECO:0007669"/>
    <property type="project" value="InterPro"/>
</dbReference>
<dbReference type="FunFam" id="3.40.970.10:FF:000002">
    <property type="entry name" value="Ribonuclease H"/>
    <property type="match status" value="1"/>
</dbReference>
<sequence>MAKPKGGFYAVHTGRIPGIYSTWAECEAQVKGFTNAKYKKFPSQEEAEEFLKVPKHPNLQGEQPSLSSTTTEIGKKRPLEDKAEADTPSPKKQKVVFEFDNSTDKDDDLVVYCDGASKGNGKQGAVAGVGVWWGPGDERNLAERCPGEQTNNRAELIAIARILETTPVNKKRRLLIKTDSQYSMDCFHNWIQKWRANGWKSASGGDVKNSALIRYIATLLEFRILFGQKVMLQKVKGHSGVEGNEGADYLANKGTLVTTHPPDRDWGEEERVYREKAEKLLNGAQEEHAGGDLEVVEEKDDVEDGSRGKVSVTVDSDALKAIHDSTAETAISTTPASRAPDKIESTVTEVDDLEGYAEAWTDDDDLLDEGDLEKDDAEDGSGGKASVTVDSDASKAIHDNAAETAVPTRAPDKVESVTEVDDLAGYAEAWANDDDLSNDLKD</sequence>
<dbReference type="PANTHER" id="PTHR10642">
    <property type="entry name" value="RIBONUCLEASE H1"/>
    <property type="match status" value="1"/>
</dbReference>
<proteinExistence type="inferred from homology"/>
<dbReference type="EC" id="3.1.26.4" evidence="5"/>
<feature type="domain" description="RNase H type-1" evidence="13">
    <location>
        <begin position="105"/>
        <end position="256"/>
    </location>
</feature>
<evidence type="ECO:0000256" key="1">
    <source>
        <dbReference type="ARBA" id="ARBA00000077"/>
    </source>
</evidence>
<comment type="function">
    <text evidence="3">Endonuclease that specifically degrades the RNA of RNA-DNA hybrids.</text>
</comment>
<dbReference type="InterPro" id="IPR009027">
    <property type="entry name" value="Ribosomal_bL9/RNase_H1_N"/>
</dbReference>
<organism evidence="14 15">
    <name type="scientific">Moniliophthora roreri (strain MCA 2997)</name>
    <name type="common">Cocoa frosty pod rot fungus</name>
    <name type="synonym">Crinipellis roreri</name>
    <dbReference type="NCBI Taxonomy" id="1381753"/>
    <lineage>
        <taxon>Eukaryota</taxon>
        <taxon>Fungi</taxon>
        <taxon>Dikarya</taxon>
        <taxon>Basidiomycota</taxon>
        <taxon>Agaricomycotina</taxon>
        <taxon>Agaricomycetes</taxon>
        <taxon>Agaricomycetidae</taxon>
        <taxon>Agaricales</taxon>
        <taxon>Marasmiineae</taxon>
        <taxon>Marasmiaceae</taxon>
        <taxon>Moniliophthora</taxon>
    </lineage>
</organism>
<keyword evidence="10" id="KW-0378">Hydrolase</keyword>
<evidence type="ECO:0000256" key="7">
    <source>
        <dbReference type="ARBA" id="ARBA00022722"/>
    </source>
</evidence>
<keyword evidence="8" id="KW-0479">Metal-binding</keyword>
<dbReference type="SUPFAM" id="SSF53098">
    <property type="entry name" value="Ribonuclease H-like"/>
    <property type="match status" value="1"/>
</dbReference>
<dbReference type="KEGG" id="mrr:Moror_7235"/>
<dbReference type="InterPro" id="IPR002156">
    <property type="entry name" value="RNaseH_domain"/>
</dbReference>
<evidence type="ECO:0000256" key="4">
    <source>
        <dbReference type="ARBA" id="ARBA00005300"/>
    </source>
</evidence>
<dbReference type="AlphaFoldDB" id="V2XUN9"/>
<evidence type="ECO:0000256" key="10">
    <source>
        <dbReference type="ARBA" id="ARBA00022801"/>
    </source>
</evidence>
<dbReference type="Gene3D" id="3.40.970.10">
    <property type="entry name" value="Ribonuclease H1, N-terminal domain"/>
    <property type="match status" value="1"/>
</dbReference>
<dbReference type="PROSITE" id="PS50879">
    <property type="entry name" value="RNASE_H_1"/>
    <property type="match status" value="1"/>
</dbReference>
<reference evidence="14 15" key="1">
    <citation type="journal article" date="2014" name="BMC Genomics">
        <title>Genome and secretome analysis of the hemibiotrophic fungal pathogen, Moniliophthora roreri, which causes frosty pod rot disease of cacao: mechanisms of the biotrophic and necrotrophic phases.</title>
        <authorList>
            <person name="Meinhardt L.W."/>
            <person name="Costa G.G.L."/>
            <person name="Thomazella D.P.T."/>
            <person name="Teixeira P.J.P.L."/>
            <person name="Carazzolle M.F."/>
            <person name="Schuster S.C."/>
            <person name="Carlson J.E."/>
            <person name="Guiltinan M.J."/>
            <person name="Mieczkowski P."/>
            <person name="Farmer A."/>
            <person name="Ramaraj T."/>
            <person name="Crozier J."/>
            <person name="Davis R.E."/>
            <person name="Shao J."/>
            <person name="Melnick R.L."/>
            <person name="Pereira G.A.G."/>
            <person name="Bailey B.A."/>
        </authorList>
    </citation>
    <scope>NUCLEOTIDE SEQUENCE [LARGE SCALE GENOMIC DNA]</scope>
    <source>
        <strain evidence="14 15">MCA 2997</strain>
    </source>
</reference>
<protein>
    <recommendedName>
        <fullName evidence="6">Ribonuclease H</fullName>
        <ecNumber evidence="5">3.1.26.4</ecNumber>
    </recommendedName>
</protein>
<comment type="catalytic activity">
    <reaction evidence="1">
        <text>Endonucleolytic cleavage to 5'-phosphomonoester.</text>
        <dbReference type="EC" id="3.1.26.4"/>
    </reaction>
</comment>
<evidence type="ECO:0000256" key="12">
    <source>
        <dbReference type="SAM" id="MobiDB-lite"/>
    </source>
</evidence>
<feature type="compositionally biased region" description="Acidic residues" evidence="12">
    <location>
        <begin position="349"/>
        <end position="379"/>
    </location>
</feature>
<evidence type="ECO:0000256" key="2">
    <source>
        <dbReference type="ARBA" id="ARBA00001946"/>
    </source>
</evidence>
<keyword evidence="9" id="KW-0255">Endonuclease</keyword>
<dbReference type="SUPFAM" id="SSF55658">
    <property type="entry name" value="L9 N-domain-like"/>
    <property type="match status" value="1"/>
</dbReference>
<keyword evidence="15" id="KW-1185">Reference proteome</keyword>
<dbReference type="Proteomes" id="UP000017559">
    <property type="component" value="Unassembled WGS sequence"/>
</dbReference>
<comment type="caution">
    <text evidence="14">The sequence shown here is derived from an EMBL/GenBank/DDBJ whole genome shotgun (WGS) entry which is preliminary data.</text>
</comment>
<dbReference type="EMBL" id="AWSO01000052">
    <property type="protein sequence ID" value="ESK96245.1"/>
    <property type="molecule type" value="Genomic_DNA"/>
</dbReference>
<feature type="compositionally biased region" description="Basic and acidic residues" evidence="12">
    <location>
        <begin position="73"/>
        <end position="85"/>
    </location>
</feature>
<dbReference type="CDD" id="cd09280">
    <property type="entry name" value="RNase_HI_eukaryote_like"/>
    <property type="match status" value="1"/>
</dbReference>
<evidence type="ECO:0000256" key="9">
    <source>
        <dbReference type="ARBA" id="ARBA00022759"/>
    </source>
</evidence>
<gene>
    <name evidence="14" type="ORF">Moror_7235</name>
</gene>
<dbReference type="GO" id="GO:0046872">
    <property type="term" value="F:metal ion binding"/>
    <property type="evidence" value="ECO:0007669"/>
    <property type="project" value="UniProtKB-KW"/>
</dbReference>
<dbReference type="Gene3D" id="3.30.420.10">
    <property type="entry name" value="Ribonuclease H-like superfamily/Ribonuclease H"/>
    <property type="match status" value="1"/>
</dbReference>
<accession>V2XUN9</accession>
<dbReference type="OrthoDB" id="245563at2759"/>
<dbReference type="InterPro" id="IPR037056">
    <property type="entry name" value="RNase_H1_N_sf"/>
</dbReference>
<dbReference type="Pfam" id="PF01693">
    <property type="entry name" value="Cauli_VI"/>
    <property type="match status" value="1"/>
</dbReference>
<keyword evidence="7" id="KW-0540">Nuclease</keyword>
<dbReference type="InterPro" id="IPR036397">
    <property type="entry name" value="RNaseH_sf"/>
</dbReference>
<name>V2XUN9_MONRO</name>